<gene>
    <name evidence="10" type="ORF">WJX75_005876</name>
</gene>
<evidence type="ECO:0000256" key="6">
    <source>
        <dbReference type="ARBA" id="ARBA00023128"/>
    </source>
</evidence>
<keyword evidence="7" id="KW-0472">Membrane</keyword>
<dbReference type="Pfam" id="PF09731">
    <property type="entry name" value="Mitofilin"/>
    <property type="match status" value="1"/>
</dbReference>
<dbReference type="EMBL" id="JALJOT010000012">
    <property type="protein sequence ID" value="KAK9904931.1"/>
    <property type="molecule type" value="Genomic_DNA"/>
</dbReference>
<evidence type="ECO:0000256" key="2">
    <source>
        <dbReference type="ARBA" id="ARBA00010877"/>
    </source>
</evidence>
<evidence type="ECO:0000256" key="9">
    <source>
        <dbReference type="SAM" id="MobiDB-lite"/>
    </source>
</evidence>
<keyword evidence="6" id="KW-0496">Mitochondrion</keyword>
<accession>A0ABR2YGV7</accession>
<evidence type="ECO:0000256" key="8">
    <source>
        <dbReference type="SAM" id="Coils"/>
    </source>
</evidence>
<name>A0ABR2YGV7_9CHLO</name>
<keyword evidence="11" id="KW-1185">Reference proteome</keyword>
<sequence length="453" mass="47777">MQSKDEVHKEEPAVAEKQGEAKPVPLPPPEASVLKKTLQEEITHAAKAVEASIQNGQPLEMVDTKPVIDLLDEVGTGNWQLVDSPGTGEQVSAAYADVDGLKGASVGAQTGKEPGQELIDGADDISADALLKRAMERAEREGRDWAMKHETLVQARADEQTFREILDKARTIQQAKVAAAMNVAEANAKRAEEIQAAADAAQEQFAQILEDTVRLSNVQRDQELLRQAELLTTAAAEAAVRERSERAGTIDELRTRVNALGQAFSRRSDEQRDSTRAHQVSLGAFALEDALAHGRPYAAAASLLSQSCSEDDLVAAALQALPKEAADKGIPTRVELLQRAPGVAQNARQMAYIEPGSGGIVSLGLARLAASLKVPEGSSTSGEGTDGALASMQSHLAAGRLAEAADALEAGTKGTAAEKSASEWARDARARALADQTTALLQAHACSLAVSQS</sequence>
<keyword evidence="3" id="KW-0812">Transmembrane</keyword>
<evidence type="ECO:0000256" key="1">
    <source>
        <dbReference type="ARBA" id="ARBA00004273"/>
    </source>
</evidence>
<dbReference type="InterPro" id="IPR019133">
    <property type="entry name" value="MIC60"/>
</dbReference>
<evidence type="ECO:0000256" key="7">
    <source>
        <dbReference type="ARBA" id="ARBA00023136"/>
    </source>
</evidence>
<keyword evidence="4" id="KW-0999">Mitochondrion inner membrane</keyword>
<comment type="caution">
    <text evidence="10">The sequence shown here is derived from an EMBL/GenBank/DDBJ whole genome shotgun (WGS) entry which is preliminary data.</text>
</comment>
<keyword evidence="5" id="KW-1133">Transmembrane helix</keyword>
<evidence type="ECO:0000256" key="3">
    <source>
        <dbReference type="ARBA" id="ARBA00022692"/>
    </source>
</evidence>
<comment type="subcellular location">
    <subcellularLocation>
        <location evidence="1">Mitochondrion inner membrane</location>
    </subcellularLocation>
</comment>
<feature type="compositionally biased region" description="Basic and acidic residues" evidence="9">
    <location>
        <begin position="1"/>
        <end position="20"/>
    </location>
</feature>
<evidence type="ECO:0000256" key="4">
    <source>
        <dbReference type="ARBA" id="ARBA00022792"/>
    </source>
</evidence>
<evidence type="ECO:0008006" key="12">
    <source>
        <dbReference type="Google" id="ProtNLM"/>
    </source>
</evidence>
<organism evidence="10 11">
    <name type="scientific">Coccomyxa subellipsoidea</name>
    <dbReference type="NCBI Taxonomy" id="248742"/>
    <lineage>
        <taxon>Eukaryota</taxon>
        <taxon>Viridiplantae</taxon>
        <taxon>Chlorophyta</taxon>
        <taxon>core chlorophytes</taxon>
        <taxon>Trebouxiophyceae</taxon>
        <taxon>Trebouxiophyceae incertae sedis</taxon>
        <taxon>Coccomyxaceae</taxon>
        <taxon>Coccomyxa</taxon>
    </lineage>
</organism>
<protein>
    <recommendedName>
        <fullName evidence="12">MICOS complex subunit MIC60</fullName>
    </recommendedName>
</protein>
<dbReference type="PANTHER" id="PTHR15415">
    <property type="entry name" value="MITOFILIN"/>
    <property type="match status" value="1"/>
</dbReference>
<evidence type="ECO:0000256" key="5">
    <source>
        <dbReference type="ARBA" id="ARBA00022989"/>
    </source>
</evidence>
<keyword evidence="8" id="KW-0175">Coiled coil</keyword>
<feature type="coiled-coil region" evidence="8">
    <location>
        <begin position="183"/>
        <end position="211"/>
    </location>
</feature>
<comment type="similarity">
    <text evidence="2">Belongs to the MICOS complex subunit Mic60 family.</text>
</comment>
<evidence type="ECO:0000313" key="10">
    <source>
        <dbReference type="EMBL" id="KAK9904931.1"/>
    </source>
</evidence>
<reference evidence="10 11" key="1">
    <citation type="journal article" date="2024" name="Nat. Commun.">
        <title>Phylogenomics reveals the evolutionary origins of lichenization in chlorophyte algae.</title>
        <authorList>
            <person name="Puginier C."/>
            <person name="Libourel C."/>
            <person name="Otte J."/>
            <person name="Skaloud P."/>
            <person name="Haon M."/>
            <person name="Grisel S."/>
            <person name="Petersen M."/>
            <person name="Berrin J.G."/>
            <person name="Delaux P.M."/>
            <person name="Dal Grande F."/>
            <person name="Keller J."/>
        </authorList>
    </citation>
    <scope>NUCLEOTIDE SEQUENCE [LARGE SCALE GENOMIC DNA]</scope>
    <source>
        <strain evidence="10 11">SAG 216-7</strain>
    </source>
</reference>
<proteinExistence type="inferred from homology"/>
<dbReference type="Proteomes" id="UP001491310">
    <property type="component" value="Unassembled WGS sequence"/>
</dbReference>
<feature type="region of interest" description="Disordered" evidence="9">
    <location>
        <begin position="1"/>
        <end position="31"/>
    </location>
</feature>
<dbReference type="PANTHER" id="PTHR15415:SF7">
    <property type="entry name" value="MICOS COMPLEX SUBUNIT MIC60"/>
    <property type="match status" value="1"/>
</dbReference>
<evidence type="ECO:0000313" key="11">
    <source>
        <dbReference type="Proteomes" id="UP001491310"/>
    </source>
</evidence>